<organism evidence="1">
    <name type="scientific">Solanum chacoense</name>
    <name type="common">Chaco potato</name>
    <dbReference type="NCBI Taxonomy" id="4108"/>
    <lineage>
        <taxon>Eukaryota</taxon>
        <taxon>Viridiplantae</taxon>
        <taxon>Streptophyta</taxon>
        <taxon>Embryophyta</taxon>
        <taxon>Tracheophyta</taxon>
        <taxon>Spermatophyta</taxon>
        <taxon>Magnoliopsida</taxon>
        <taxon>eudicotyledons</taxon>
        <taxon>Gunneridae</taxon>
        <taxon>Pentapetalae</taxon>
        <taxon>asterids</taxon>
        <taxon>lamiids</taxon>
        <taxon>Solanales</taxon>
        <taxon>Solanaceae</taxon>
        <taxon>Solanoideae</taxon>
        <taxon>Solaneae</taxon>
        <taxon>Solanum</taxon>
    </lineage>
</organism>
<accession>A0A0V0GZN0</accession>
<proteinExistence type="predicted"/>
<reference evidence="1" key="1">
    <citation type="submission" date="2015-12" db="EMBL/GenBank/DDBJ databases">
        <title>Gene expression during late stages of embryo sac development: a critical building block for successful pollen-pistil interactions.</title>
        <authorList>
            <person name="Liu Y."/>
            <person name="Joly V."/>
            <person name="Sabar M."/>
            <person name="Matton D.P."/>
        </authorList>
    </citation>
    <scope>NUCLEOTIDE SEQUENCE</scope>
</reference>
<protein>
    <submittedName>
        <fullName evidence="1">Putative ovule protein</fullName>
    </submittedName>
</protein>
<dbReference type="AlphaFoldDB" id="A0A0V0GZN0"/>
<feature type="non-terminal residue" evidence="1">
    <location>
        <position position="1"/>
    </location>
</feature>
<dbReference type="EMBL" id="GEDG01028115">
    <property type="protein sequence ID" value="JAP13395.1"/>
    <property type="molecule type" value="Transcribed_RNA"/>
</dbReference>
<sequence length="74" mass="8496">RLIPILVFIEVLRAAKCTKLRFEHGPQKDRTTLGLLRFLVHQDLCARLTRVLTSLHISICHTKLCYQLAISSIL</sequence>
<name>A0A0V0GZN0_SOLCH</name>
<evidence type="ECO:0000313" key="1">
    <source>
        <dbReference type="EMBL" id="JAP13395.1"/>
    </source>
</evidence>